<keyword evidence="1" id="KW-0472">Membrane</keyword>
<keyword evidence="3" id="KW-1185">Reference proteome</keyword>
<name>A0A3B0CCZ0_9FLAO</name>
<feature type="transmembrane region" description="Helical" evidence="1">
    <location>
        <begin position="12"/>
        <end position="35"/>
    </location>
</feature>
<keyword evidence="1" id="KW-1133">Transmembrane helix</keyword>
<comment type="caution">
    <text evidence="2">The sequence shown here is derived from an EMBL/GenBank/DDBJ whole genome shotgun (WGS) entry which is preliminary data.</text>
</comment>
<organism evidence="2 3">
    <name type="scientific">Ulvibacterium marinum</name>
    <dbReference type="NCBI Taxonomy" id="2419782"/>
    <lineage>
        <taxon>Bacteria</taxon>
        <taxon>Pseudomonadati</taxon>
        <taxon>Bacteroidota</taxon>
        <taxon>Flavobacteriia</taxon>
        <taxon>Flavobacteriales</taxon>
        <taxon>Flavobacteriaceae</taxon>
        <taxon>Ulvibacterium</taxon>
    </lineage>
</organism>
<protein>
    <submittedName>
        <fullName evidence="2">Uncharacterized protein</fullName>
    </submittedName>
</protein>
<sequence length="70" mass="8007">MYLSKGDMGNIFKILFKLICYVALIVPVYHITIYMIDYGPFYTALWLLACLVVGGFLKPLVDRLANRLFG</sequence>
<evidence type="ECO:0000313" key="2">
    <source>
        <dbReference type="EMBL" id="RKN82314.1"/>
    </source>
</evidence>
<feature type="transmembrane region" description="Helical" evidence="1">
    <location>
        <begin position="41"/>
        <end position="61"/>
    </location>
</feature>
<proteinExistence type="predicted"/>
<accession>A0A3B0CCZ0</accession>
<dbReference type="EMBL" id="RBCJ01000001">
    <property type="protein sequence ID" value="RKN82314.1"/>
    <property type="molecule type" value="Genomic_DNA"/>
</dbReference>
<evidence type="ECO:0000256" key="1">
    <source>
        <dbReference type="SAM" id="Phobius"/>
    </source>
</evidence>
<reference evidence="2 3" key="1">
    <citation type="submission" date="2018-10" db="EMBL/GenBank/DDBJ databases">
        <title>Ulvibacterium marinum gen. nov., sp. nov., a novel marine bacterium of the family Flavobacteriaceae, isolated from a culture of the green alga Ulva prolifera.</title>
        <authorList>
            <person name="Zhang Z."/>
        </authorList>
    </citation>
    <scope>NUCLEOTIDE SEQUENCE [LARGE SCALE GENOMIC DNA]</scope>
    <source>
        <strain evidence="2 3">CCMM003</strain>
    </source>
</reference>
<keyword evidence="1" id="KW-0812">Transmembrane</keyword>
<dbReference type="AlphaFoldDB" id="A0A3B0CCZ0"/>
<gene>
    <name evidence="2" type="ORF">D7Z94_00170</name>
</gene>
<evidence type="ECO:0000313" key="3">
    <source>
        <dbReference type="Proteomes" id="UP000276603"/>
    </source>
</evidence>
<dbReference type="Proteomes" id="UP000276603">
    <property type="component" value="Unassembled WGS sequence"/>
</dbReference>